<evidence type="ECO:0000256" key="12">
    <source>
        <dbReference type="SAM" id="SignalP"/>
    </source>
</evidence>
<dbReference type="Proteomes" id="UP000234483">
    <property type="component" value="Unassembled WGS sequence"/>
</dbReference>
<dbReference type="Pfam" id="PF00593">
    <property type="entry name" value="TonB_dep_Rec_b-barrel"/>
    <property type="match status" value="1"/>
</dbReference>
<evidence type="ECO:0000313" key="16">
    <source>
        <dbReference type="EMBL" id="PLR20056.1"/>
    </source>
</evidence>
<dbReference type="PANTHER" id="PTHR47234:SF3">
    <property type="entry name" value="SECRETIN_TONB SHORT N-TERMINAL DOMAIN-CONTAINING PROTEIN"/>
    <property type="match status" value="1"/>
</dbReference>
<keyword evidence="8 9" id="KW-0998">Cell outer membrane</keyword>
<dbReference type="SUPFAM" id="SSF56935">
    <property type="entry name" value="Porins"/>
    <property type="match status" value="1"/>
</dbReference>
<dbReference type="Pfam" id="PF07715">
    <property type="entry name" value="Plug"/>
    <property type="match status" value="1"/>
</dbReference>
<comment type="subcellular location">
    <subcellularLocation>
        <location evidence="1 9">Cell outer membrane</location>
        <topology evidence="1 9">Multi-pass membrane protein</topology>
    </subcellularLocation>
</comment>
<proteinExistence type="inferred from homology"/>
<keyword evidence="18" id="KW-1185">Reference proteome</keyword>
<feature type="chain" id="PRO_5044578155" evidence="12">
    <location>
        <begin position="35"/>
        <end position="845"/>
    </location>
</feature>
<evidence type="ECO:0000259" key="14">
    <source>
        <dbReference type="Pfam" id="PF07715"/>
    </source>
</evidence>
<keyword evidence="16" id="KW-0675">Receptor</keyword>
<evidence type="ECO:0000256" key="9">
    <source>
        <dbReference type="PROSITE-ProRule" id="PRU01360"/>
    </source>
</evidence>
<accession>A0A2N5D244</accession>
<keyword evidence="6 10" id="KW-0798">TonB box</keyword>
<dbReference type="InterPro" id="IPR037066">
    <property type="entry name" value="Plug_dom_sf"/>
</dbReference>
<name>A0A2N5D244_9CAUL</name>
<keyword evidence="5 12" id="KW-0732">Signal</keyword>
<dbReference type="InterPro" id="IPR036942">
    <property type="entry name" value="Beta-barrel_TonB_sf"/>
</dbReference>
<keyword evidence="7 9" id="KW-0472">Membrane</keyword>
<dbReference type="OrthoDB" id="7051241at2"/>
<feature type="domain" description="TonB-dependent receptor plug" evidence="14">
    <location>
        <begin position="60"/>
        <end position="180"/>
    </location>
</feature>
<dbReference type="EMBL" id="CP026100">
    <property type="protein sequence ID" value="AYV46802.1"/>
    <property type="molecule type" value="Genomic_DNA"/>
</dbReference>
<sequence>MRRGAPVNNNLKNILTASISTLSIAIGTSTIAHAAEPAPDPSVELDTVIVTGTRQTGLRVADSPAPVQVVDTATLERTGQVDLRLGLANLVPSFNAQAFGGDTANLTLSARLRGLSPNQALVLINGKRRHTTGNFAVLSGPYQGAAAADLGFIPMASIGRIEVLTDGAAAQYGTDAIAGVVNIILKKSESGGAVSVTGGEYFDGGGKTASFSANLGTAPTENSYLNFTVESKYHGFSNRGLPDQRVYNPASPSYSAANNAIESQIPGYPNLNLISGDAEYRMHVLAFNAGVELPGDFEVYSFGTYGHKDASAYENYRRYNRIQGKMGAADRPFPNGFSPRERIVEDDYAMTLGLSGVVAGWNLDLSATYGKDDIEVRVEDSANASLYTDTSTLTARGFTPTSFHAGSWQTTQWTNNLDLSRGFDVGLATPLDVALGVEQRRDTYAIGAGYAASTYKEGSQSYPGFSKTDAGGHSRTSWALYTDLAVSPVAPWKVDAALRYEDFSDFGDTTVGKLTSRYDFNDMFAIRGTVSTGFRAPTLAESFYSATNVSPTSAFVQLAPNSAAAALLGIEKLKPEKSTNYSFGVVAHPLPKLTATIDAYRIKLEDRIFGSSSVYGMRNGVIVNPNVNAAIAANGNVLDSTVTSTGINIFSNGLDTRTTGVDVVVSYPTDLGDWGRIDWTLSGNYNKTKITKVKSAPAALGVTSTAFPSGQVLFAGNAASLLESAAPKYKIGLNGLYSFGPVTVSLTETFYGKASALSDPGTGPLLDTVVSATALTDLEISYKFPVGVVAAIGANNLFNEYPDKFSAAFQSACVASGGGCVTQYPAFSPFGINGGYYYGRLTYTF</sequence>
<evidence type="ECO:0000256" key="4">
    <source>
        <dbReference type="ARBA" id="ARBA00022692"/>
    </source>
</evidence>
<evidence type="ECO:0000256" key="6">
    <source>
        <dbReference type="ARBA" id="ARBA00023077"/>
    </source>
</evidence>
<dbReference type="AlphaFoldDB" id="A0A2N5D244"/>
<evidence type="ECO:0000256" key="7">
    <source>
        <dbReference type="ARBA" id="ARBA00023136"/>
    </source>
</evidence>
<evidence type="ECO:0000256" key="2">
    <source>
        <dbReference type="ARBA" id="ARBA00022448"/>
    </source>
</evidence>
<dbReference type="GO" id="GO:0009279">
    <property type="term" value="C:cell outer membrane"/>
    <property type="evidence" value="ECO:0007669"/>
    <property type="project" value="UniProtKB-SubCell"/>
</dbReference>
<keyword evidence="4 9" id="KW-0812">Transmembrane</keyword>
<evidence type="ECO:0000256" key="3">
    <source>
        <dbReference type="ARBA" id="ARBA00022452"/>
    </source>
</evidence>
<dbReference type="InterPro" id="IPR010916">
    <property type="entry name" value="TonB_box_CS"/>
</dbReference>
<dbReference type="PROSITE" id="PS00430">
    <property type="entry name" value="TONB_DEPENDENT_REC_1"/>
    <property type="match status" value="1"/>
</dbReference>
<evidence type="ECO:0000313" key="15">
    <source>
        <dbReference type="EMBL" id="AYV46802.1"/>
    </source>
</evidence>
<evidence type="ECO:0000256" key="10">
    <source>
        <dbReference type="PROSITE-ProRule" id="PRU10143"/>
    </source>
</evidence>
<comment type="similarity">
    <text evidence="9 11">Belongs to the TonB-dependent receptor family.</text>
</comment>
<dbReference type="EMBL" id="PJRQ01000007">
    <property type="protein sequence ID" value="PLR20056.1"/>
    <property type="molecule type" value="Genomic_DNA"/>
</dbReference>
<evidence type="ECO:0000256" key="5">
    <source>
        <dbReference type="ARBA" id="ARBA00022729"/>
    </source>
</evidence>
<feature type="signal peptide" evidence="12">
    <location>
        <begin position="1"/>
        <end position="34"/>
    </location>
</feature>
<dbReference type="InterPro" id="IPR000531">
    <property type="entry name" value="Beta-barrel_TonB"/>
</dbReference>
<keyword evidence="2 9" id="KW-0813">Transport</keyword>
<dbReference type="Proteomes" id="UP000281192">
    <property type="component" value="Chromosome"/>
</dbReference>
<gene>
    <name evidence="15" type="ORF">C1707_11280</name>
    <name evidence="16" type="ORF">CFHF_02490</name>
</gene>
<evidence type="ECO:0000256" key="8">
    <source>
        <dbReference type="ARBA" id="ARBA00023237"/>
    </source>
</evidence>
<dbReference type="KEGG" id="cfh:C1707_11280"/>
<feature type="domain" description="TonB-dependent receptor-like beta-barrel" evidence="13">
    <location>
        <begin position="357"/>
        <end position="797"/>
    </location>
</feature>
<dbReference type="InterPro" id="IPR039426">
    <property type="entry name" value="TonB-dep_rcpt-like"/>
</dbReference>
<dbReference type="CDD" id="cd01347">
    <property type="entry name" value="ligand_gated_channel"/>
    <property type="match status" value="1"/>
</dbReference>
<reference evidence="16 17" key="1">
    <citation type="submission" date="2017-12" db="EMBL/GenBank/DDBJ databases">
        <title>The genome sequence of Caulobacter flavus CGMCC1 15093.</title>
        <authorList>
            <person name="Gao J."/>
            <person name="Mao X."/>
            <person name="Sun J."/>
        </authorList>
    </citation>
    <scope>NUCLEOTIDE SEQUENCE [LARGE SCALE GENOMIC DNA]</scope>
    <source>
        <strain evidence="16 17">CGMCC1 15093</strain>
    </source>
</reference>
<evidence type="ECO:0000313" key="18">
    <source>
        <dbReference type="Proteomes" id="UP000281192"/>
    </source>
</evidence>
<reference evidence="15 18" key="2">
    <citation type="submission" date="2018-01" db="EMBL/GenBank/DDBJ databases">
        <title>Complete genome sequence of Caulobacter flavus RHGG3.</title>
        <authorList>
            <person name="Yang E."/>
        </authorList>
    </citation>
    <scope>NUCLEOTIDE SEQUENCE [LARGE SCALE GENOMIC DNA]</scope>
    <source>
        <strain evidence="15 18">RHGG3</strain>
    </source>
</reference>
<evidence type="ECO:0000259" key="13">
    <source>
        <dbReference type="Pfam" id="PF00593"/>
    </source>
</evidence>
<dbReference type="PANTHER" id="PTHR47234">
    <property type="match status" value="1"/>
</dbReference>
<evidence type="ECO:0000256" key="1">
    <source>
        <dbReference type="ARBA" id="ARBA00004571"/>
    </source>
</evidence>
<dbReference type="Gene3D" id="2.170.130.10">
    <property type="entry name" value="TonB-dependent receptor, plug domain"/>
    <property type="match status" value="1"/>
</dbReference>
<dbReference type="PROSITE" id="PS52016">
    <property type="entry name" value="TONB_DEPENDENT_REC_3"/>
    <property type="match status" value="1"/>
</dbReference>
<dbReference type="Gene3D" id="2.40.170.20">
    <property type="entry name" value="TonB-dependent receptor, beta-barrel domain"/>
    <property type="match status" value="1"/>
</dbReference>
<organism evidence="16 17">
    <name type="scientific">Caulobacter flavus</name>
    <dbReference type="NCBI Taxonomy" id="1679497"/>
    <lineage>
        <taxon>Bacteria</taxon>
        <taxon>Pseudomonadati</taxon>
        <taxon>Pseudomonadota</taxon>
        <taxon>Alphaproteobacteria</taxon>
        <taxon>Caulobacterales</taxon>
        <taxon>Caulobacteraceae</taxon>
        <taxon>Caulobacter</taxon>
    </lineage>
</organism>
<evidence type="ECO:0000256" key="11">
    <source>
        <dbReference type="RuleBase" id="RU003357"/>
    </source>
</evidence>
<keyword evidence="3 9" id="KW-1134">Transmembrane beta strand</keyword>
<feature type="short sequence motif" description="TonB box" evidence="10">
    <location>
        <begin position="47"/>
        <end position="53"/>
    </location>
</feature>
<protein>
    <submittedName>
        <fullName evidence="16">TonB-dependent receptor</fullName>
    </submittedName>
</protein>
<dbReference type="InterPro" id="IPR012910">
    <property type="entry name" value="Plug_dom"/>
</dbReference>
<evidence type="ECO:0000313" key="17">
    <source>
        <dbReference type="Proteomes" id="UP000234483"/>
    </source>
</evidence>